<keyword evidence="1" id="KW-0472">Membrane</keyword>
<dbReference type="AlphaFoldDB" id="A0A813FI96"/>
<keyword evidence="1" id="KW-1133">Transmembrane helix</keyword>
<feature type="transmembrane region" description="Helical" evidence="1">
    <location>
        <begin position="28"/>
        <end position="47"/>
    </location>
</feature>
<reference evidence="2" key="1">
    <citation type="submission" date="2021-02" db="EMBL/GenBank/DDBJ databases">
        <authorList>
            <person name="Dougan E. K."/>
            <person name="Rhodes N."/>
            <person name="Thang M."/>
            <person name="Chan C."/>
        </authorList>
    </citation>
    <scope>NUCLEOTIDE SEQUENCE</scope>
</reference>
<proteinExistence type="predicted"/>
<protein>
    <submittedName>
        <fullName evidence="2">Uncharacterized protein</fullName>
    </submittedName>
</protein>
<sequence length="113" mass="12960">MVLFLLRAANMPPRSWYSDAVTHGNADVFSVFLWVIGCLLFAHRMLFLWRQRRCCQRWLNSDAADNPIVVDSFGCWWLLLLAAVSFTWCFLSVLSCCRCCCPTSSANPTIEVF</sequence>
<evidence type="ECO:0000313" key="2">
    <source>
        <dbReference type="EMBL" id="CAE8613116.1"/>
    </source>
</evidence>
<feature type="transmembrane region" description="Helical" evidence="1">
    <location>
        <begin position="68"/>
        <end position="94"/>
    </location>
</feature>
<keyword evidence="1" id="KW-0812">Transmembrane</keyword>
<gene>
    <name evidence="2" type="ORF">PGLA1383_LOCUS30897</name>
</gene>
<name>A0A813FI96_POLGL</name>
<dbReference type="Proteomes" id="UP000654075">
    <property type="component" value="Unassembled WGS sequence"/>
</dbReference>
<accession>A0A813FI96</accession>
<keyword evidence="3" id="KW-1185">Reference proteome</keyword>
<organism evidence="2 3">
    <name type="scientific">Polarella glacialis</name>
    <name type="common">Dinoflagellate</name>
    <dbReference type="NCBI Taxonomy" id="89957"/>
    <lineage>
        <taxon>Eukaryota</taxon>
        <taxon>Sar</taxon>
        <taxon>Alveolata</taxon>
        <taxon>Dinophyceae</taxon>
        <taxon>Suessiales</taxon>
        <taxon>Suessiaceae</taxon>
        <taxon>Polarella</taxon>
    </lineage>
</organism>
<dbReference type="EMBL" id="CAJNNV010025204">
    <property type="protein sequence ID" value="CAE8613116.1"/>
    <property type="molecule type" value="Genomic_DNA"/>
</dbReference>
<evidence type="ECO:0000256" key="1">
    <source>
        <dbReference type="SAM" id="Phobius"/>
    </source>
</evidence>
<evidence type="ECO:0000313" key="3">
    <source>
        <dbReference type="Proteomes" id="UP000654075"/>
    </source>
</evidence>
<comment type="caution">
    <text evidence="2">The sequence shown here is derived from an EMBL/GenBank/DDBJ whole genome shotgun (WGS) entry which is preliminary data.</text>
</comment>